<dbReference type="eggNOG" id="arCOG04852">
    <property type="taxonomic scope" value="Archaea"/>
</dbReference>
<keyword evidence="2" id="KW-0169">Cobalamin biosynthesis</keyword>
<dbReference type="GO" id="GO:0016994">
    <property type="term" value="F:precorrin-6A reductase activity"/>
    <property type="evidence" value="ECO:0007669"/>
    <property type="project" value="InterPro"/>
</dbReference>
<dbReference type="PANTHER" id="PTHR36925">
    <property type="entry name" value="COBALT-PRECORRIN-6A REDUCTASE"/>
    <property type="match status" value="1"/>
</dbReference>
<dbReference type="KEGG" id="mae:Maeo_0220"/>
<dbReference type="UniPathway" id="UPA00148"/>
<proteinExistence type="predicted"/>
<dbReference type="EMBL" id="CP000743">
    <property type="protein sequence ID" value="ABR55812.1"/>
    <property type="molecule type" value="Genomic_DNA"/>
</dbReference>
<dbReference type="RefSeq" id="WP_011972944.1">
    <property type="nucleotide sequence ID" value="NC_009635.1"/>
</dbReference>
<organism evidence="4 5">
    <name type="scientific">Methanococcus aeolicus (strain ATCC BAA-1280 / DSM 17508 / OCM 812 / Nankai-3)</name>
    <dbReference type="NCBI Taxonomy" id="419665"/>
    <lineage>
        <taxon>Archaea</taxon>
        <taxon>Methanobacteriati</taxon>
        <taxon>Methanobacteriota</taxon>
        <taxon>Methanomada group</taxon>
        <taxon>Methanococci</taxon>
        <taxon>Methanococcales</taxon>
        <taxon>Methanococcaceae</taxon>
        <taxon>Methanococcus</taxon>
    </lineage>
</organism>
<evidence type="ECO:0000313" key="5">
    <source>
        <dbReference type="Proteomes" id="UP000001106"/>
    </source>
</evidence>
<gene>
    <name evidence="4" type="ordered locus">Maeo_0220</name>
</gene>
<dbReference type="GO" id="GO:0009236">
    <property type="term" value="P:cobalamin biosynthetic process"/>
    <property type="evidence" value="ECO:0007669"/>
    <property type="project" value="UniProtKB-UniPathway"/>
</dbReference>
<evidence type="ECO:0000313" key="4">
    <source>
        <dbReference type="EMBL" id="ABR55812.1"/>
    </source>
</evidence>
<dbReference type="InterPro" id="IPR003723">
    <property type="entry name" value="Precorrin-6x_reduct"/>
</dbReference>
<dbReference type="PANTHER" id="PTHR36925:SF1">
    <property type="entry name" value="COBALT-PRECORRIN-6A REDUCTASE"/>
    <property type="match status" value="1"/>
</dbReference>
<dbReference type="STRING" id="419665.Maeo_0220"/>
<evidence type="ECO:0000256" key="3">
    <source>
        <dbReference type="ARBA" id="ARBA00023002"/>
    </source>
</evidence>
<dbReference type="Proteomes" id="UP000001106">
    <property type="component" value="Chromosome"/>
</dbReference>
<evidence type="ECO:0000256" key="2">
    <source>
        <dbReference type="ARBA" id="ARBA00022573"/>
    </source>
</evidence>
<dbReference type="AlphaFoldDB" id="A6UTJ0"/>
<dbReference type="OrthoDB" id="6027at2157"/>
<reference evidence="4" key="1">
    <citation type="submission" date="2007-06" db="EMBL/GenBank/DDBJ databases">
        <title>Complete sequence of Methanococcus aeolicus Nankai-3.</title>
        <authorList>
            <consortium name="US DOE Joint Genome Institute"/>
            <person name="Copeland A."/>
            <person name="Lucas S."/>
            <person name="Lapidus A."/>
            <person name="Barry K."/>
            <person name="Glavina del Rio T."/>
            <person name="Dalin E."/>
            <person name="Tice H."/>
            <person name="Pitluck S."/>
            <person name="Chain P."/>
            <person name="Malfatti S."/>
            <person name="Shin M."/>
            <person name="Vergez L."/>
            <person name="Schmutz J."/>
            <person name="Larimer F."/>
            <person name="Land M."/>
            <person name="Hauser L."/>
            <person name="Kyrpides N."/>
            <person name="Lykidis A."/>
            <person name="Sieprawska-Lupa M."/>
            <person name="Whitman W.B."/>
            <person name="Richardson P."/>
        </authorList>
    </citation>
    <scope>NUCLEOTIDE SEQUENCE [LARGE SCALE GENOMIC DNA]</scope>
    <source>
        <strain evidence="4">Nankai-3</strain>
    </source>
</reference>
<protein>
    <submittedName>
        <fullName evidence="4">Precorrin-6x reductase</fullName>
    </submittedName>
</protein>
<evidence type="ECO:0000256" key="1">
    <source>
        <dbReference type="ARBA" id="ARBA00004953"/>
    </source>
</evidence>
<accession>A6UTJ0</accession>
<keyword evidence="3" id="KW-0560">Oxidoreductase</keyword>
<name>A6UTJ0_META3</name>
<comment type="pathway">
    <text evidence="1">Cofactor biosynthesis; adenosylcobalamin biosynthesis.</text>
</comment>
<dbReference type="Pfam" id="PF02571">
    <property type="entry name" value="CbiJ"/>
    <property type="match status" value="1"/>
</dbReference>
<dbReference type="PROSITE" id="PS51014">
    <property type="entry name" value="COBK_CBIJ"/>
    <property type="match status" value="1"/>
</dbReference>
<dbReference type="NCBIfam" id="TIGR00715">
    <property type="entry name" value="precor6x_red"/>
    <property type="match status" value="1"/>
</dbReference>
<keyword evidence="5" id="KW-1185">Reference proteome</keyword>
<dbReference type="HOGENOM" id="CLU_068627_0_0_2"/>
<dbReference type="GeneID" id="5327055"/>
<sequence length="254" mass="28526">MNILLMGGTSDANKIAKKLKELEKKDLKINIITTTTTNYGSELAKKYSDKAISRQSTQETLKEIIINNDILLLIDATHPFATNISKKAINLSKELNLKYIRYERPQKIFKNAIYVNDFNEASHKAIEIMGDKNKNIMYLAGIKNLKTVSDIIGKDRLIARVLPVSVNEALSILPSKNIIGMQGIFSKELNKNIINDYNCGIIITKDSGDEGGLTEKIEGALEANAIPIIIQRPKINYPLKFNNINDLIEYFNNI</sequence>